<feature type="transmembrane region" description="Helical" evidence="1">
    <location>
        <begin position="218"/>
        <end position="242"/>
    </location>
</feature>
<organism evidence="2 3">
    <name type="scientific">Pythium oligandrum</name>
    <name type="common">Mycoparasitic fungus</name>
    <dbReference type="NCBI Taxonomy" id="41045"/>
    <lineage>
        <taxon>Eukaryota</taxon>
        <taxon>Sar</taxon>
        <taxon>Stramenopiles</taxon>
        <taxon>Oomycota</taxon>
        <taxon>Peronosporomycetes</taxon>
        <taxon>Pythiales</taxon>
        <taxon>Pythiaceae</taxon>
        <taxon>Pythium</taxon>
    </lineage>
</organism>
<accession>A0A8K1CDZ1</accession>
<feature type="transmembrane region" description="Helical" evidence="1">
    <location>
        <begin position="90"/>
        <end position="108"/>
    </location>
</feature>
<dbReference type="InterPro" id="IPR052776">
    <property type="entry name" value="Chloro_ReproSupport/MetalTrans"/>
</dbReference>
<proteinExistence type="predicted"/>
<comment type="caution">
    <text evidence="2">The sequence shown here is derived from an EMBL/GenBank/DDBJ whole genome shotgun (WGS) entry which is preliminary data.</text>
</comment>
<feature type="transmembrane region" description="Helical" evidence="1">
    <location>
        <begin position="12"/>
        <end position="32"/>
    </location>
</feature>
<dbReference type="PANTHER" id="PTHR33876">
    <property type="entry name" value="UNNAMED PRODUCT"/>
    <property type="match status" value="1"/>
</dbReference>
<protein>
    <submittedName>
        <fullName evidence="2">Uncharacterized protein</fullName>
    </submittedName>
</protein>
<dbReference type="OrthoDB" id="669460at2759"/>
<evidence type="ECO:0000313" key="3">
    <source>
        <dbReference type="Proteomes" id="UP000794436"/>
    </source>
</evidence>
<feature type="transmembrane region" description="Helical" evidence="1">
    <location>
        <begin position="254"/>
        <end position="276"/>
    </location>
</feature>
<keyword evidence="1" id="KW-0812">Transmembrane</keyword>
<keyword evidence="1" id="KW-0472">Membrane</keyword>
<gene>
    <name evidence="2" type="ORF">Poli38472_013584</name>
</gene>
<feature type="transmembrane region" description="Helical" evidence="1">
    <location>
        <begin position="188"/>
        <end position="212"/>
    </location>
</feature>
<dbReference type="PANTHER" id="PTHR33876:SF4">
    <property type="entry name" value="CHLOROPLAST PROTEIN FOR GROWTH AND FERTILITY 2"/>
    <property type="match status" value="1"/>
</dbReference>
<dbReference type="AlphaFoldDB" id="A0A8K1CDZ1"/>
<feature type="transmembrane region" description="Helical" evidence="1">
    <location>
        <begin position="53"/>
        <end position="75"/>
    </location>
</feature>
<keyword evidence="3" id="KW-1185">Reference proteome</keyword>
<evidence type="ECO:0000256" key="1">
    <source>
        <dbReference type="SAM" id="Phobius"/>
    </source>
</evidence>
<keyword evidence="1" id="KW-1133">Transmembrane helix</keyword>
<dbReference type="Proteomes" id="UP000794436">
    <property type="component" value="Unassembled WGS sequence"/>
</dbReference>
<reference evidence="2" key="1">
    <citation type="submission" date="2019-03" db="EMBL/GenBank/DDBJ databases">
        <title>Long read genome sequence of the mycoparasitic Pythium oligandrum ATCC 38472 isolated from sugarbeet rhizosphere.</title>
        <authorList>
            <person name="Gaulin E."/>
        </authorList>
    </citation>
    <scope>NUCLEOTIDE SEQUENCE</scope>
    <source>
        <strain evidence="2">ATCC 38472_TT</strain>
    </source>
</reference>
<evidence type="ECO:0000313" key="2">
    <source>
        <dbReference type="EMBL" id="TMW61121.1"/>
    </source>
</evidence>
<dbReference type="EMBL" id="SPLM01000077">
    <property type="protein sequence ID" value="TMW61121.1"/>
    <property type="molecule type" value="Genomic_DNA"/>
</dbReference>
<name>A0A8K1CDZ1_PYTOL</name>
<sequence>MSTATTEHLATASVPTIIATGLLLGVVHVITGPDHLSALIVLSAGSSWRSCQLGMRWGCGHSVGLIVVTAIFLAVNKQFDVDKFGTYCDFFVGLLMITLGCWSFAYYWKMRPGNDGTKESDAAVLQAEAQAHVDAHLNELRPRDGGETQPLLHAHEHPSSPSGGAWCCGLFETPSVDIKDAKTQRVTAFMYGIAHGLAGTGGILGVLPAVILNDWIKSWAYLLSFCVASIFIMGVFAATYGEVTGRIVRMSDQLLFRVGIFSSCVSLVVGVMWVILVSTGKLDEVFG</sequence>